<evidence type="ECO:0000313" key="3">
    <source>
        <dbReference type="Proteomes" id="UP001066276"/>
    </source>
</evidence>
<feature type="compositionally biased region" description="Polar residues" evidence="1">
    <location>
        <begin position="20"/>
        <end position="31"/>
    </location>
</feature>
<evidence type="ECO:0000313" key="2">
    <source>
        <dbReference type="EMBL" id="KAJ1092817.1"/>
    </source>
</evidence>
<organism evidence="2 3">
    <name type="scientific">Pleurodeles waltl</name>
    <name type="common">Iberian ribbed newt</name>
    <dbReference type="NCBI Taxonomy" id="8319"/>
    <lineage>
        <taxon>Eukaryota</taxon>
        <taxon>Metazoa</taxon>
        <taxon>Chordata</taxon>
        <taxon>Craniata</taxon>
        <taxon>Vertebrata</taxon>
        <taxon>Euteleostomi</taxon>
        <taxon>Amphibia</taxon>
        <taxon>Batrachia</taxon>
        <taxon>Caudata</taxon>
        <taxon>Salamandroidea</taxon>
        <taxon>Salamandridae</taxon>
        <taxon>Pleurodelinae</taxon>
        <taxon>Pleurodeles</taxon>
    </lineage>
</organism>
<proteinExistence type="predicted"/>
<keyword evidence="3" id="KW-1185">Reference proteome</keyword>
<reference evidence="2" key="1">
    <citation type="journal article" date="2022" name="bioRxiv">
        <title>Sequencing and chromosome-scale assembly of the giantPleurodeles waltlgenome.</title>
        <authorList>
            <person name="Brown T."/>
            <person name="Elewa A."/>
            <person name="Iarovenko S."/>
            <person name="Subramanian E."/>
            <person name="Araus A.J."/>
            <person name="Petzold A."/>
            <person name="Susuki M."/>
            <person name="Suzuki K.-i.T."/>
            <person name="Hayashi T."/>
            <person name="Toyoda A."/>
            <person name="Oliveira C."/>
            <person name="Osipova E."/>
            <person name="Leigh N.D."/>
            <person name="Simon A."/>
            <person name="Yun M.H."/>
        </authorList>
    </citation>
    <scope>NUCLEOTIDE SEQUENCE</scope>
    <source>
        <strain evidence="2">20211129_DDA</strain>
        <tissue evidence="2">Liver</tissue>
    </source>
</reference>
<protein>
    <submittedName>
        <fullName evidence="2">Uncharacterized protein</fullName>
    </submittedName>
</protein>
<gene>
    <name evidence="2" type="ORF">NDU88_005927</name>
</gene>
<sequence length="129" mass="14451">MCSPSMRSTGAEWLCPPSPQQASQVGEGQRLQHSTMPDDLEWCLHLGGESISRLLGDGLRKADRPSLGRISVFIEESWSIVGQAIQRIGETVTLSQVLHEHKLRHKTCVHVQKAGAEILKIEQMHNRYK</sequence>
<evidence type="ECO:0000256" key="1">
    <source>
        <dbReference type="SAM" id="MobiDB-lite"/>
    </source>
</evidence>
<dbReference type="Proteomes" id="UP001066276">
    <property type="component" value="Chromosome 11"/>
</dbReference>
<feature type="region of interest" description="Disordered" evidence="1">
    <location>
        <begin position="1"/>
        <end position="31"/>
    </location>
</feature>
<comment type="caution">
    <text evidence="2">The sequence shown here is derived from an EMBL/GenBank/DDBJ whole genome shotgun (WGS) entry which is preliminary data.</text>
</comment>
<accession>A0AAV7LMP1</accession>
<name>A0AAV7LMP1_PLEWA</name>
<dbReference type="AlphaFoldDB" id="A0AAV7LMP1"/>
<dbReference type="EMBL" id="JANPWB010000015">
    <property type="protein sequence ID" value="KAJ1092817.1"/>
    <property type="molecule type" value="Genomic_DNA"/>
</dbReference>